<dbReference type="RefSeq" id="WP_007983514.1">
    <property type="nucleotide sequence ID" value="NZ_AEMG01000030.1"/>
</dbReference>
<evidence type="ECO:0000313" key="1">
    <source>
        <dbReference type="EMBL" id="EFW89852.1"/>
    </source>
</evidence>
<dbReference type="Gene3D" id="2.30.110.10">
    <property type="entry name" value="Electron Transport, Fmn-binding Protein, Chain A"/>
    <property type="match status" value="1"/>
</dbReference>
<sequence>MQGLRWVQMTDEELNDFLGIGGTGVISFSTADEKSPFSLPVSYGYYGETGDFYFRLAVPPSSEKTDWIDRPMSFVTYEETDEGYRSVVATGRLEEVADLPYDSAAVQQMWGVKIPLVDIFEQPPSEVEFYQFRLVPNRVSGRKEVPSED</sequence>
<dbReference type="InterPro" id="IPR024747">
    <property type="entry name" value="Pyridox_Oxase-rel"/>
</dbReference>
<proteinExistence type="predicted"/>
<accession>E7QZV8</accession>
<evidence type="ECO:0000313" key="4">
    <source>
        <dbReference type="Proteomes" id="UP000184203"/>
    </source>
</evidence>
<protein>
    <submittedName>
        <fullName evidence="1">Flavin-nucleotide-binding protein-like protein</fullName>
    </submittedName>
</protein>
<dbReference type="Proteomes" id="UP000184203">
    <property type="component" value="Unassembled WGS sequence"/>
</dbReference>
<reference evidence="2" key="3">
    <citation type="submission" date="2016-11" db="EMBL/GenBank/DDBJ databases">
        <authorList>
            <person name="Jaros S."/>
            <person name="Januszkiewicz K."/>
            <person name="Wedrychowicz H."/>
        </authorList>
    </citation>
    <scope>NUCLEOTIDE SEQUENCE [LARGE SCALE GENOMIC DNA]</scope>
    <source>
        <strain evidence="2">DX253</strain>
    </source>
</reference>
<dbReference type="Pfam" id="PF12900">
    <property type="entry name" value="Pyridox_ox_2"/>
    <property type="match status" value="1"/>
</dbReference>
<dbReference type="EMBL" id="FRAN01000002">
    <property type="protein sequence ID" value="SHK56166.1"/>
    <property type="molecule type" value="Genomic_DNA"/>
</dbReference>
<dbReference type="Proteomes" id="UP000003751">
    <property type="component" value="Unassembled WGS sequence"/>
</dbReference>
<dbReference type="EMBL" id="AEMG01000030">
    <property type="protein sequence ID" value="EFW89852.1"/>
    <property type="molecule type" value="Genomic_DNA"/>
</dbReference>
<reference evidence="1 3" key="1">
    <citation type="journal article" date="2014" name="ISME J.">
        <title>Trehalose/2-sulfotrehalose biosynthesis and glycine-betaine uptake are widely spread mechanisms for osmoadaptation in the Halobacteriales.</title>
        <authorList>
            <person name="Youssef N.H."/>
            <person name="Savage-Ashlock K.N."/>
            <person name="McCully A.L."/>
            <person name="Luedtke B."/>
            <person name="Shaw E.I."/>
            <person name="Hoff W.D."/>
            <person name="Elshahed M.S."/>
        </authorList>
    </citation>
    <scope>NUCLEOTIDE SEQUENCE [LARGE SCALE GENOMIC DNA]</scope>
    <source>
        <strain evidence="1 3">DX253</strain>
    </source>
</reference>
<dbReference type="eggNOG" id="arCOG00513">
    <property type="taxonomic scope" value="Archaea"/>
</dbReference>
<organism evidence="1 3">
    <name type="scientific">Haladaptatus paucihalophilus DX253</name>
    <dbReference type="NCBI Taxonomy" id="797209"/>
    <lineage>
        <taxon>Archaea</taxon>
        <taxon>Methanobacteriati</taxon>
        <taxon>Methanobacteriota</taxon>
        <taxon>Stenosarchaea group</taxon>
        <taxon>Halobacteria</taxon>
        <taxon>Halobacteriales</taxon>
        <taxon>Haladaptataceae</taxon>
        <taxon>Haladaptatus</taxon>
    </lineage>
</organism>
<evidence type="ECO:0000313" key="3">
    <source>
        <dbReference type="Proteomes" id="UP000003751"/>
    </source>
</evidence>
<evidence type="ECO:0000313" key="2">
    <source>
        <dbReference type="EMBL" id="SHK56166.1"/>
    </source>
</evidence>
<keyword evidence="4" id="KW-1185">Reference proteome</keyword>
<name>E7QZV8_HALPU</name>
<dbReference type="SUPFAM" id="SSF50475">
    <property type="entry name" value="FMN-binding split barrel"/>
    <property type="match status" value="1"/>
</dbReference>
<dbReference type="AlphaFoldDB" id="E7QZV8"/>
<reference evidence="4" key="2">
    <citation type="submission" date="2016-11" db="EMBL/GenBank/DDBJ databases">
        <authorList>
            <person name="Varghese N."/>
            <person name="Submissions S."/>
        </authorList>
    </citation>
    <scope>NUCLEOTIDE SEQUENCE [LARGE SCALE GENOMIC DNA]</scope>
    <source>
        <strain evidence="4">DX253</strain>
    </source>
</reference>
<dbReference type="PATRIC" id="fig|797209.4.peg.4269"/>
<dbReference type="STRING" id="797209.GCA_000376445_01411"/>
<gene>
    <name evidence="2" type="ORF">SAMN05444342_1681</name>
    <name evidence="1" type="ORF">ZOD2009_21762</name>
</gene>
<dbReference type="InterPro" id="IPR012349">
    <property type="entry name" value="Split_barrel_FMN-bd"/>
</dbReference>